<dbReference type="EMBL" id="QXGE01002888">
    <property type="protein sequence ID" value="KAE9278491.1"/>
    <property type="molecule type" value="Genomic_DNA"/>
</dbReference>
<evidence type="ECO:0000313" key="6">
    <source>
        <dbReference type="EMBL" id="KAE9169578.1"/>
    </source>
</evidence>
<dbReference type="EMBL" id="QXGB01003662">
    <property type="protein sequence ID" value="KAE9169578.1"/>
    <property type="molecule type" value="Genomic_DNA"/>
</dbReference>
<evidence type="ECO:0000313" key="2">
    <source>
        <dbReference type="EMBL" id="KAE8974975.1"/>
    </source>
</evidence>
<accession>A0A6A3R642</accession>
<evidence type="ECO:0000313" key="20">
    <source>
        <dbReference type="Proteomes" id="UP000488956"/>
    </source>
</evidence>
<name>A0A6A3R642_9STRA</name>
<evidence type="ECO:0000313" key="18">
    <source>
        <dbReference type="Proteomes" id="UP000476176"/>
    </source>
</evidence>
<dbReference type="Proteomes" id="UP000440732">
    <property type="component" value="Unassembled WGS sequence"/>
</dbReference>
<dbReference type="Proteomes" id="UP000486351">
    <property type="component" value="Unassembled WGS sequence"/>
</dbReference>
<dbReference type="EMBL" id="QXGF01002851">
    <property type="protein sequence ID" value="KAE8923184.1"/>
    <property type="molecule type" value="Genomic_DNA"/>
</dbReference>
<evidence type="ECO:0000313" key="16">
    <source>
        <dbReference type="Proteomes" id="UP000441208"/>
    </source>
</evidence>
<dbReference type="Proteomes" id="UP000429523">
    <property type="component" value="Unassembled WGS sequence"/>
</dbReference>
<dbReference type="Proteomes" id="UP000488956">
    <property type="component" value="Unassembled WGS sequence"/>
</dbReference>
<evidence type="ECO:0000313" key="7">
    <source>
        <dbReference type="EMBL" id="KAE9180984.1"/>
    </source>
</evidence>
<dbReference type="EMBL" id="QXGC01002861">
    <property type="protein sequence ID" value="KAE9180984.1"/>
    <property type="molecule type" value="Genomic_DNA"/>
</dbReference>
<reference evidence="11 12" key="1">
    <citation type="submission" date="2018-08" db="EMBL/GenBank/DDBJ databases">
        <title>Genomic investigation of the strawberry pathogen Phytophthora fragariae indicates pathogenicity is determined by transcriptional variation in three key races.</title>
        <authorList>
            <person name="Adams T.M."/>
            <person name="Armitage A.D."/>
            <person name="Sobczyk M.K."/>
            <person name="Bates H.J."/>
            <person name="Dunwell J.M."/>
            <person name="Nellist C.F."/>
            <person name="Harrison R.J."/>
        </authorList>
    </citation>
    <scope>NUCLEOTIDE SEQUENCE [LARGE SCALE GENOMIC DNA]</scope>
    <source>
        <strain evidence="10 13">A4</strain>
        <strain evidence="8 14">BC-1</strain>
        <strain evidence="7 18">BC-23</strain>
        <strain evidence="6 12">NOV-27</strain>
        <strain evidence="5 15">NOV-5</strain>
        <strain evidence="4 16">NOV-71</strain>
        <strain evidence="9 19">NOV-77</strain>
        <strain evidence="1 11">NOV-9</strain>
        <strain evidence="3 20">ONT-3</strain>
        <strain evidence="2 17">SCRP245</strain>
    </source>
</reference>
<dbReference type="EMBL" id="QXFZ01002849">
    <property type="protein sequence ID" value="KAE9073249.1"/>
    <property type="molecule type" value="Genomic_DNA"/>
</dbReference>
<dbReference type="EMBL" id="QXFX01002903">
    <property type="protein sequence ID" value="KAE9072705.1"/>
    <property type="molecule type" value="Genomic_DNA"/>
</dbReference>
<gene>
    <name evidence="10" type="ORF">PF001_g25137</name>
    <name evidence="8" type="ORF">PF002_g26638</name>
    <name evidence="7" type="ORF">PF004_g24688</name>
    <name evidence="6" type="ORF">PF005_g27909</name>
    <name evidence="5" type="ORF">PF006_g25227</name>
    <name evidence="4" type="ORF">PF007_g25873</name>
    <name evidence="9" type="ORF">PF008_g31251</name>
    <name evidence="1" type="ORF">PF009_g26561</name>
    <name evidence="3" type="ORF">PF010_g25377</name>
    <name evidence="2" type="ORF">PF011_g24654</name>
</gene>
<dbReference type="EMBL" id="QXGA01002919">
    <property type="protein sequence ID" value="KAE9090088.1"/>
    <property type="molecule type" value="Genomic_DNA"/>
</dbReference>
<dbReference type="EMBL" id="QXGD01002825">
    <property type="protein sequence ID" value="KAE9183679.1"/>
    <property type="molecule type" value="Genomic_DNA"/>
</dbReference>
<evidence type="ECO:0000313" key="12">
    <source>
        <dbReference type="Proteomes" id="UP000433483"/>
    </source>
</evidence>
<protein>
    <submittedName>
        <fullName evidence="5">Uncharacterized protein</fullName>
    </submittedName>
</protein>
<dbReference type="AlphaFoldDB" id="A0A6A3R642"/>
<organism evidence="5 15">
    <name type="scientific">Phytophthora fragariae</name>
    <dbReference type="NCBI Taxonomy" id="53985"/>
    <lineage>
        <taxon>Eukaryota</taxon>
        <taxon>Sar</taxon>
        <taxon>Stramenopiles</taxon>
        <taxon>Oomycota</taxon>
        <taxon>Peronosporomycetes</taxon>
        <taxon>Peronosporales</taxon>
        <taxon>Peronosporaceae</taxon>
        <taxon>Phytophthora</taxon>
    </lineage>
</organism>
<evidence type="ECO:0000313" key="5">
    <source>
        <dbReference type="EMBL" id="KAE9090088.1"/>
    </source>
</evidence>
<evidence type="ECO:0000313" key="13">
    <source>
        <dbReference type="Proteomes" id="UP000437068"/>
    </source>
</evidence>
<dbReference type="OrthoDB" id="10268606at2759"/>
<comment type="caution">
    <text evidence="5">The sequence shown here is derived from an EMBL/GenBank/DDBJ whole genome shotgun (WGS) entry which is preliminary data.</text>
</comment>
<dbReference type="Proteomes" id="UP000460718">
    <property type="component" value="Unassembled WGS sequence"/>
</dbReference>
<evidence type="ECO:0000313" key="3">
    <source>
        <dbReference type="EMBL" id="KAE9072705.1"/>
    </source>
</evidence>
<sequence length="51" mass="5433">MGLMSTAPLAMLPLTFQDCAQDCPQRCRPFMPPLSLCASTGSQPKGVAFCN</sequence>
<evidence type="ECO:0000313" key="15">
    <source>
        <dbReference type="Proteomes" id="UP000440732"/>
    </source>
</evidence>
<evidence type="ECO:0000313" key="11">
    <source>
        <dbReference type="Proteomes" id="UP000429523"/>
    </source>
</evidence>
<evidence type="ECO:0000313" key="1">
    <source>
        <dbReference type="EMBL" id="KAE8923184.1"/>
    </source>
</evidence>
<keyword evidence="12" id="KW-1185">Reference proteome</keyword>
<dbReference type="Proteomes" id="UP000476176">
    <property type="component" value="Unassembled WGS sequence"/>
</dbReference>
<evidence type="ECO:0000313" key="9">
    <source>
        <dbReference type="EMBL" id="KAE9267881.1"/>
    </source>
</evidence>
<dbReference type="Proteomes" id="UP000440367">
    <property type="component" value="Unassembled WGS sequence"/>
</dbReference>
<evidence type="ECO:0000313" key="19">
    <source>
        <dbReference type="Proteomes" id="UP000486351"/>
    </source>
</evidence>
<dbReference type="EMBL" id="QXFW01002842">
    <property type="protein sequence ID" value="KAE8974975.1"/>
    <property type="molecule type" value="Genomic_DNA"/>
</dbReference>
<evidence type="ECO:0000313" key="10">
    <source>
        <dbReference type="EMBL" id="KAE9278491.1"/>
    </source>
</evidence>
<evidence type="ECO:0000313" key="8">
    <source>
        <dbReference type="EMBL" id="KAE9183679.1"/>
    </source>
</evidence>
<dbReference type="Proteomes" id="UP000437068">
    <property type="component" value="Unassembled WGS sequence"/>
</dbReference>
<dbReference type="EMBL" id="QXFY01006739">
    <property type="protein sequence ID" value="KAE9267881.1"/>
    <property type="molecule type" value="Genomic_DNA"/>
</dbReference>
<evidence type="ECO:0000313" key="17">
    <source>
        <dbReference type="Proteomes" id="UP000460718"/>
    </source>
</evidence>
<proteinExistence type="predicted"/>
<dbReference type="Proteomes" id="UP000433483">
    <property type="component" value="Unassembled WGS sequence"/>
</dbReference>
<evidence type="ECO:0000313" key="14">
    <source>
        <dbReference type="Proteomes" id="UP000440367"/>
    </source>
</evidence>
<evidence type="ECO:0000313" key="4">
    <source>
        <dbReference type="EMBL" id="KAE9073249.1"/>
    </source>
</evidence>
<dbReference type="Proteomes" id="UP000441208">
    <property type="component" value="Unassembled WGS sequence"/>
</dbReference>